<dbReference type="InterPro" id="IPR018247">
    <property type="entry name" value="EF_Hand_1_Ca_BS"/>
</dbReference>
<dbReference type="PANTHER" id="PTHR23050">
    <property type="entry name" value="CALCIUM BINDING PROTEIN"/>
    <property type="match status" value="1"/>
</dbReference>
<feature type="compositionally biased region" description="Low complexity" evidence="3">
    <location>
        <begin position="119"/>
        <end position="147"/>
    </location>
</feature>
<proteinExistence type="predicted"/>
<accession>A0A0F7UAE6</accession>
<name>A0A0F7UAE6_NEOCL</name>
<dbReference type="FunFam" id="1.10.238.10:FF:000001">
    <property type="entry name" value="Calmodulin 1"/>
    <property type="match status" value="1"/>
</dbReference>
<reference evidence="5" key="1">
    <citation type="journal article" date="2015" name="PLoS ONE">
        <title>Comprehensive Evaluation of Toxoplasma gondii VEG and Neospora caninum LIV Genomes with Tachyzoite Stage Transcriptome and Proteome Defines Novel Transcript Features.</title>
        <authorList>
            <person name="Ramaprasad A."/>
            <person name="Mourier T."/>
            <person name="Naeem R."/>
            <person name="Malas T.B."/>
            <person name="Moussa E."/>
            <person name="Panigrahi A."/>
            <person name="Vermont S.J."/>
            <person name="Otto T.D."/>
            <person name="Wastling J."/>
            <person name="Pain A."/>
        </authorList>
    </citation>
    <scope>NUCLEOTIDE SEQUENCE</scope>
    <source>
        <strain evidence="5">Liverpool</strain>
    </source>
</reference>
<dbReference type="EMBL" id="LN714479">
    <property type="protein sequence ID" value="CEL65377.1"/>
    <property type="molecule type" value="Genomic_DNA"/>
</dbReference>
<organism evidence="5">
    <name type="scientific">Neospora caninum (strain Liverpool)</name>
    <dbReference type="NCBI Taxonomy" id="572307"/>
    <lineage>
        <taxon>Eukaryota</taxon>
        <taxon>Sar</taxon>
        <taxon>Alveolata</taxon>
        <taxon>Apicomplexa</taxon>
        <taxon>Conoidasida</taxon>
        <taxon>Coccidia</taxon>
        <taxon>Eucoccidiorida</taxon>
        <taxon>Eimeriorina</taxon>
        <taxon>Sarcocystidae</taxon>
        <taxon>Neospora</taxon>
    </lineage>
</organism>
<evidence type="ECO:0000313" key="5">
    <source>
        <dbReference type="EMBL" id="CEL65377.1"/>
    </source>
</evidence>
<dbReference type="SUPFAM" id="SSF47473">
    <property type="entry name" value="EF-hand"/>
    <property type="match status" value="1"/>
</dbReference>
<dbReference type="PROSITE" id="PS50222">
    <property type="entry name" value="EF_HAND_2"/>
    <property type="match status" value="3"/>
</dbReference>
<keyword evidence="2" id="KW-0106">Calcium</keyword>
<dbReference type="Pfam" id="PF13499">
    <property type="entry name" value="EF-hand_7"/>
    <property type="match status" value="2"/>
</dbReference>
<protein>
    <submittedName>
        <fullName evidence="5">Calmodulin, putative</fullName>
    </submittedName>
</protein>
<dbReference type="CDD" id="cd00051">
    <property type="entry name" value="EFh"/>
    <property type="match status" value="1"/>
</dbReference>
<feature type="domain" description="EF-hand" evidence="4">
    <location>
        <begin position="159"/>
        <end position="194"/>
    </location>
</feature>
<evidence type="ECO:0000256" key="2">
    <source>
        <dbReference type="ARBA" id="ARBA00022837"/>
    </source>
</evidence>
<dbReference type="Gene3D" id="1.10.238.10">
    <property type="entry name" value="EF-hand"/>
    <property type="match status" value="1"/>
</dbReference>
<dbReference type="InterPro" id="IPR011992">
    <property type="entry name" value="EF-hand-dom_pair"/>
</dbReference>
<evidence type="ECO:0000256" key="3">
    <source>
        <dbReference type="SAM" id="MobiDB-lite"/>
    </source>
</evidence>
<dbReference type="InterPro" id="IPR002048">
    <property type="entry name" value="EF_hand_dom"/>
</dbReference>
<gene>
    <name evidence="5" type="ORF">BN1204_012270</name>
</gene>
<feature type="domain" description="EF-hand" evidence="4">
    <location>
        <begin position="278"/>
        <end position="313"/>
    </location>
</feature>
<dbReference type="GO" id="GO:0005509">
    <property type="term" value="F:calcium ion binding"/>
    <property type="evidence" value="ECO:0007669"/>
    <property type="project" value="InterPro"/>
</dbReference>
<dbReference type="PROSITE" id="PS00018">
    <property type="entry name" value="EF_HAND_1"/>
    <property type="match status" value="1"/>
</dbReference>
<evidence type="ECO:0000259" key="4">
    <source>
        <dbReference type="PROSITE" id="PS50222"/>
    </source>
</evidence>
<feature type="region of interest" description="Disordered" evidence="3">
    <location>
        <begin position="119"/>
        <end position="159"/>
    </location>
</feature>
<dbReference type="SMART" id="SM00054">
    <property type="entry name" value="EFh"/>
    <property type="match status" value="3"/>
</dbReference>
<evidence type="ECO:0000256" key="1">
    <source>
        <dbReference type="ARBA" id="ARBA00022737"/>
    </source>
</evidence>
<keyword evidence="1" id="KW-0677">Repeat</keyword>
<dbReference type="AlphaFoldDB" id="A0A0F7UAE6"/>
<sequence>MSFVPASIAKTRSSSVERRPLGRLSRRCRDESPLITCLVFAVAESTGRTLLTFPFPPSFLSFLSSLSSLSYLFVFFLPSSARAFACDPGGGMASPGAVVSEHRAWPGLRAPSASASAAVSSSSLPSSSRLASPSSPSHQPSMQQDRGASGGSPGAEAAERRRDIQRAFALFDRDGDGRLDRRELKAACRALGVTADDFMIDSLLRSAFVRTSPSGSAADSSSGSVDFDGFLELCVGAWPQRSTTEELREIFRLFDTEQKGYVTAADVMRAARAVGSSLSAEDVELMVREADRVGDGRLTFGDFERVFRRMRGVPGRPEGEALEVIVDDDEDDL</sequence>
<feature type="domain" description="EF-hand" evidence="4">
    <location>
        <begin position="242"/>
        <end position="277"/>
    </location>
</feature>
<dbReference type="InterPro" id="IPR050145">
    <property type="entry name" value="Centrin_CML-like"/>
</dbReference>